<sequence>MNRFRNRQKSRRTVWRQVFSVWKNIHTVARSEKLADMQTAVTGN</sequence>
<gene>
    <name evidence="1" type="ORF">CLOBOL_06787</name>
</gene>
<proteinExistence type="predicted"/>
<organism evidence="1 2">
    <name type="scientific">Enterocloster bolteae (strain ATCC BAA-613 / DSM 15670 / CCUG 46953 / JCM 12243 / WAL 16351)</name>
    <name type="common">Clostridium bolteae</name>
    <dbReference type="NCBI Taxonomy" id="411902"/>
    <lineage>
        <taxon>Bacteria</taxon>
        <taxon>Bacillati</taxon>
        <taxon>Bacillota</taxon>
        <taxon>Clostridia</taxon>
        <taxon>Lachnospirales</taxon>
        <taxon>Lachnospiraceae</taxon>
        <taxon>Enterocloster</taxon>
    </lineage>
</organism>
<evidence type="ECO:0000313" key="2">
    <source>
        <dbReference type="Proteomes" id="UP000005396"/>
    </source>
</evidence>
<accession>A8S412</accession>
<comment type="caution">
    <text evidence="1">The sequence shown here is derived from an EMBL/GenBank/DDBJ whole genome shotgun (WGS) entry which is preliminary data.</text>
</comment>
<evidence type="ECO:0000313" key="1">
    <source>
        <dbReference type="EMBL" id="EDP13155.1"/>
    </source>
</evidence>
<dbReference type="EMBL" id="ABCC02000057">
    <property type="protein sequence ID" value="EDP13155.1"/>
    <property type="molecule type" value="Genomic_DNA"/>
</dbReference>
<dbReference type="AlphaFoldDB" id="A8S412"/>
<dbReference type="HOGENOM" id="CLU_3214393_0_0_9"/>
<dbReference type="PaxDb" id="411902-CLOBOL_06787"/>
<name>A8S412_ENTBW</name>
<reference evidence="1 2" key="1">
    <citation type="submission" date="2007-08" db="EMBL/GenBank/DDBJ databases">
        <authorList>
            <person name="Fulton L."/>
            <person name="Clifton S."/>
            <person name="Fulton B."/>
            <person name="Xu J."/>
            <person name="Minx P."/>
            <person name="Pepin K.H."/>
            <person name="Johnson M."/>
            <person name="Thiruvilangam P."/>
            <person name="Bhonagiri V."/>
            <person name="Nash W.E."/>
            <person name="Mardis E.R."/>
            <person name="Wilson R.K."/>
        </authorList>
    </citation>
    <scope>NUCLEOTIDE SEQUENCE [LARGE SCALE GENOMIC DNA]</scope>
    <source>
        <strain evidence="2">ATCC BAA-613 / DSM 15670 / CCUG 46953 / JCM 12243 / WAL 16351</strain>
    </source>
</reference>
<dbReference type="Proteomes" id="UP000005396">
    <property type="component" value="Unassembled WGS sequence"/>
</dbReference>
<reference evidence="1 2" key="2">
    <citation type="submission" date="2007-09" db="EMBL/GenBank/DDBJ databases">
        <title>Draft genome sequence of Clostridium bolteae (ATCC BAA-613).</title>
        <authorList>
            <person name="Sudarsanam P."/>
            <person name="Ley R."/>
            <person name="Guruge J."/>
            <person name="Turnbaugh P.J."/>
            <person name="Mahowald M."/>
            <person name="Liep D."/>
            <person name="Gordon J."/>
        </authorList>
    </citation>
    <scope>NUCLEOTIDE SEQUENCE [LARGE SCALE GENOMIC DNA]</scope>
    <source>
        <strain evidence="2">ATCC BAA-613 / DSM 15670 / CCUG 46953 / JCM 12243 / WAL 16351</strain>
    </source>
</reference>
<protein>
    <submittedName>
        <fullName evidence="1">Uncharacterized protein</fullName>
    </submittedName>
</protein>